<name>A0A498J6Y2_MALDO</name>
<organism evidence="1 2">
    <name type="scientific">Malus domestica</name>
    <name type="common">Apple</name>
    <name type="synonym">Pyrus malus</name>
    <dbReference type="NCBI Taxonomy" id="3750"/>
    <lineage>
        <taxon>Eukaryota</taxon>
        <taxon>Viridiplantae</taxon>
        <taxon>Streptophyta</taxon>
        <taxon>Embryophyta</taxon>
        <taxon>Tracheophyta</taxon>
        <taxon>Spermatophyta</taxon>
        <taxon>Magnoliopsida</taxon>
        <taxon>eudicotyledons</taxon>
        <taxon>Gunneridae</taxon>
        <taxon>Pentapetalae</taxon>
        <taxon>rosids</taxon>
        <taxon>fabids</taxon>
        <taxon>Rosales</taxon>
        <taxon>Rosaceae</taxon>
        <taxon>Amygdaloideae</taxon>
        <taxon>Maleae</taxon>
        <taxon>Malus</taxon>
    </lineage>
</organism>
<evidence type="ECO:0000313" key="2">
    <source>
        <dbReference type="Proteomes" id="UP000290289"/>
    </source>
</evidence>
<dbReference type="EMBL" id="RDQH01000335">
    <property type="protein sequence ID" value="RXH89944.1"/>
    <property type="molecule type" value="Genomic_DNA"/>
</dbReference>
<dbReference type="AlphaFoldDB" id="A0A498J6Y2"/>
<proteinExistence type="predicted"/>
<keyword evidence="2" id="KW-1185">Reference proteome</keyword>
<protein>
    <submittedName>
        <fullName evidence="1">Uncharacterized protein</fullName>
    </submittedName>
</protein>
<comment type="caution">
    <text evidence="1">The sequence shown here is derived from an EMBL/GenBank/DDBJ whole genome shotgun (WGS) entry which is preliminary data.</text>
</comment>
<reference evidence="1 2" key="1">
    <citation type="submission" date="2018-10" db="EMBL/GenBank/DDBJ databases">
        <title>A high-quality apple genome assembly.</title>
        <authorList>
            <person name="Hu J."/>
        </authorList>
    </citation>
    <scope>NUCLEOTIDE SEQUENCE [LARGE SCALE GENOMIC DNA]</scope>
    <source>
        <strain evidence="2">cv. HFTH1</strain>
        <tissue evidence="1">Young leaf</tissue>
    </source>
</reference>
<dbReference type="InterPro" id="IPR011989">
    <property type="entry name" value="ARM-like"/>
</dbReference>
<evidence type="ECO:0000313" key="1">
    <source>
        <dbReference type="EMBL" id="RXH89944.1"/>
    </source>
</evidence>
<accession>A0A498J6Y2</accession>
<gene>
    <name evidence="1" type="ORF">DVH24_032301</name>
</gene>
<dbReference type="Proteomes" id="UP000290289">
    <property type="component" value="Chromosome 9"/>
</dbReference>
<dbReference type="Gene3D" id="1.25.10.10">
    <property type="entry name" value="Leucine-rich Repeat Variant"/>
    <property type="match status" value="1"/>
</dbReference>
<sequence length="118" mass="13684">MFFCALDPDFPTVPVTIVGGSKLYQQTPKSYKFRCNDSISVDPRKTIKLETFNVFKLFVANQNKTHYIVNKQDSSFPLRKWMSTLKQRKLKLLMRFMFLNSNRAVPGCHQSSALEPTM</sequence>